<feature type="domain" description="GIY-YIG" evidence="2">
    <location>
        <begin position="1"/>
        <end position="78"/>
    </location>
</feature>
<comment type="caution">
    <text evidence="3">The sequence shown here is derived from an EMBL/GenBank/DDBJ whole genome shotgun (WGS) entry which is preliminary data.</text>
</comment>
<keyword evidence="3" id="KW-0378">Hydrolase</keyword>
<comment type="similarity">
    <text evidence="1">Belongs to the UPF0213 family.</text>
</comment>
<dbReference type="PANTHER" id="PTHR34477:SF1">
    <property type="entry name" value="UPF0213 PROTEIN YHBQ"/>
    <property type="match status" value="1"/>
</dbReference>
<dbReference type="AlphaFoldDB" id="A0A2H0PYX8"/>
<dbReference type="SUPFAM" id="SSF82771">
    <property type="entry name" value="GIY-YIG endonuclease"/>
    <property type="match status" value="1"/>
</dbReference>
<dbReference type="Pfam" id="PF01541">
    <property type="entry name" value="GIY-YIG"/>
    <property type="match status" value="1"/>
</dbReference>
<proteinExistence type="inferred from homology"/>
<evidence type="ECO:0000313" key="4">
    <source>
        <dbReference type="Proteomes" id="UP000231154"/>
    </source>
</evidence>
<organism evidence="3 4">
    <name type="scientific">Candidatus Berkelbacteria bacterium CG11_big_fil_rev_8_21_14_0_20_42_15</name>
    <dbReference type="NCBI Taxonomy" id="1974517"/>
    <lineage>
        <taxon>Bacteria</taxon>
        <taxon>Candidatus Berkelbacteria</taxon>
    </lineage>
</organism>
<evidence type="ECO:0000259" key="2">
    <source>
        <dbReference type="PROSITE" id="PS50164"/>
    </source>
</evidence>
<dbReference type="Gene3D" id="3.40.1440.10">
    <property type="entry name" value="GIY-YIG endonuclease"/>
    <property type="match status" value="1"/>
</dbReference>
<dbReference type="Proteomes" id="UP000231154">
    <property type="component" value="Unassembled WGS sequence"/>
</dbReference>
<dbReference type="InterPro" id="IPR035901">
    <property type="entry name" value="GIY-YIG_endonuc_sf"/>
</dbReference>
<keyword evidence="3" id="KW-0540">Nuclease</keyword>
<name>A0A2H0PYX8_9BACT</name>
<dbReference type="InterPro" id="IPR050190">
    <property type="entry name" value="UPF0213_domain"/>
</dbReference>
<evidence type="ECO:0000313" key="3">
    <source>
        <dbReference type="EMBL" id="PIR27253.1"/>
    </source>
</evidence>
<keyword evidence="3" id="KW-0255">Endonuclease</keyword>
<dbReference type="EMBL" id="PCXF01000055">
    <property type="protein sequence ID" value="PIR27253.1"/>
    <property type="molecule type" value="Genomic_DNA"/>
</dbReference>
<dbReference type="InterPro" id="IPR000305">
    <property type="entry name" value="GIY-YIG_endonuc"/>
</dbReference>
<reference evidence="3 4" key="1">
    <citation type="submission" date="2017-09" db="EMBL/GenBank/DDBJ databases">
        <title>Depth-based differentiation of microbial function through sediment-hosted aquifers and enrichment of novel symbionts in the deep terrestrial subsurface.</title>
        <authorList>
            <person name="Probst A.J."/>
            <person name="Ladd B."/>
            <person name="Jarett J.K."/>
            <person name="Geller-Mcgrath D.E."/>
            <person name="Sieber C.M."/>
            <person name="Emerson J.B."/>
            <person name="Anantharaman K."/>
            <person name="Thomas B.C."/>
            <person name="Malmstrom R."/>
            <person name="Stieglmeier M."/>
            <person name="Klingl A."/>
            <person name="Woyke T."/>
            <person name="Ryan C.M."/>
            <person name="Banfield J.F."/>
        </authorList>
    </citation>
    <scope>NUCLEOTIDE SEQUENCE [LARGE SCALE GENOMIC DNA]</scope>
    <source>
        <strain evidence="3">CG11_big_fil_rev_8_21_14_0_20_42_15</strain>
    </source>
</reference>
<dbReference type="CDD" id="cd10449">
    <property type="entry name" value="GIY-YIG_SLX1_like"/>
    <property type="match status" value="1"/>
</dbReference>
<accession>A0A2H0PYX8</accession>
<dbReference type="GO" id="GO:0004519">
    <property type="term" value="F:endonuclease activity"/>
    <property type="evidence" value="ECO:0007669"/>
    <property type="project" value="UniProtKB-KW"/>
</dbReference>
<sequence>MAYIIYVLKSERNGNLYIGFTSDLQRRVNEHNLGQNKSTKAFRPYKIVYTKIAYSRKEARIIEKKLKSGYLRDQLKKLK</sequence>
<evidence type="ECO:0000256" key="1">
    <source>
        <dbReference type="ARBA" id="ARBA00007435"/>
    </source>
</evidence>
<gene>
    <name evidence="3" type="ORF">COV40_01845</name>
</gene>
<dbReference type="PROSITE" id="PS50164">
    <property type="entry name" value="GIY_YIG"/>
    <property type="match status" value="1"/>
</dbReference>
<dbReference type="PANTHER" id="PTHR34477">
    <property type="entry name" value="UPF0213 PROTEIN YHBQ"/>
    <property type="match status" value="1"/>
</dbReference>
<protein>
    <submittedName>
        <fullName evidence="3">Endonuclease</fullName>
    </submittedName>
</protein>